<evidence type="ECO:0000313" key="2">
    <source>
        <dbReference type="Proteomes" id="UP001386955"/>
    </source>
</evidence>
<organism evidence="1 2">
    <name type="scientific">Psophocarpus tetragonolobus</name>
    <name type="common">Winged bean</name>
    <name type="synonym">Dolichos tetragonolobus</name>
    <dbReference type="NCBI Taxonomy" id="3891"/>
    <lineage>
        <taxon>Eukaryota</taxon>
        <taxon>Viridiplantae</taxon>
        <taxon>Streptophyta</taxon>
        <taxon>Embryophyta</taxon>
        <taxon>Tracheophyta</taxon>
        <taxon>Spermatophyta</taxon>
        <taxon>Magnoliopsida</taxon>
        <taxon>eudicotyledons</taxon>
        <taxon>Gunneridae</taxon>
        <taxon>Pentapetalae</taxon>
        <taxon>rosids</taxon>
        <taxon>fabids</taxon>
        <taxon>Fabales</taxon>
        <taxon>Fabaceae</taxon>
        <taxon>Papilionoideae</taxon>
        <taxon>50 kb inversion clade</taxon>
        <taxon>NPAAA clade</taxon>
        <taxon>indigoferoid/millettioid clade</taxon>
        <taxon>Phaseoleae</taxon>
        <taxon>Psophocarpus</taxon>
    </lineage>
</organism>
<proteinExistence type="predicted"/>
<keyword evidence="2" id="KW-1185">Reference proteome</keyword>
<name>A0AAN9T189_PSOTE</name>
<dbReference type="AlphaFoldDB" id="A0AAN9T189"/>
<comment type="caution">
    <text evidence="1">The sequence shown here is derived from an EMBL/GenBank/DDBJ whole genome shotgun (WGS) entry which is preliminary data.</text>
</comment>
<gene>
    <name evidence="1" type="ORF">VNO78_02240</name>
</gene>
<evidence type="ECO:0000313" key="1">
    <source>
        <dbReference type="EMBL" id="KAK7410964.1"/>
    </source>
</evidence>
<accession>A0AAN9T189</accession>
<dbReference type="EMBL" id="JAYMYS010000001">
    <property type="protein sequence ID" value="KAK7410964.1"/>
    <property type="molecule type" value="Genomic_DNA"/>
</dbReference>
<reference evidence="1 2" key="1">
    <citation type="submission" date="2024-01" db="EMBL/GenBank/DDBJ databases">
        <title>The genomes of 5 underutilized Papilionoideae crops provide insights into root nodulation and disease resistanc.</title>
        <authorList>
            <person name="Jiang F."/>
        </authorList>
    </citation>
    <scope>NUCLEOTIDE SEQUENCE [LARGE SCALE GENOMIC DNA]</scope>
    <source>
        <strain evidence="1">DUOXIRENSHENG_FW03</strain>
        <tissue evidence="1">Leaves</tissue>
    </source>
</reference>
<dbReference type="Proteomes" id="UP001386955">
    <property type="component" value="Unassembled WGS sequence"/>
</dbReference>
<protein>
    <submittedName>
        <fullName evidence="1">Uncharacterized protein</fullName>
    </submittedName>
</protein>
<sequence>MRYPLNRGAPMSVLDIRAASDSSRKKTRSIPVVLLTVASAEEAVVNGSASYIRSIRNRSHTRRRNLPFCSRLPPFT</sequence>